<dbReference type="InterPro" id="IPR016032">
    <property type="entry name" value="Sig_transdc_resp-reg_C-effctor"/>
</dbReference>
<dbReference type="InterPro" id="IPR000792">
    <property type="entry name" value="Tscrpt_reg_LuxR_C"/>
</dbReference>
<name>A0ABU0YEM9_9PROT</name>
<comment type="caution">
    <text evidence="5">The sequence shown here is derived from an EMBL/GenBank/DDBJ whole genome shotgun (WGS) entry which is preliminary data.</text>
</comment>
<dbReference type="PANTHER" id="PTHR44688">
    <property type="entry name" value="DNA-BINDING TRANSCRIPTIONAL ACTIVATOR DEVR_DOSR"/>
    <property type="match status" value="1"/>
</dbReference>
<dbReference type="Pfam" id="PF00196">
    <property type="entry name" value="GerE"/>
    <property type="match status" value="1"/>
</dbReference>
<dbReference type="SUPFAM" id="SSF46894">
    <property type="entry name" value="C-terminal effector domain of the bipartite response regulators"/>
    <property type="match status" value="1"/>
</dbReference>
<dbReference type="PANTHER" id="PTHR44688:SF16">
    <property type="entry name" value="DNA-BINDING TRANSCRIPTIONAL ACTIVATOR DEVR_DOSR"/>
    <property type="match status" value="1"/>
</dbReference>
<keyword evidence="6" id="KW-1185">Reference proteome</keyword>
<dbReference type="SMART" id="SM00421">
    <property type="entry name" value="HTH_LUXR"/>
    <property type="match status" value="1"/>
</dbReference>
<evidence type="ECO:0000313" key="6">
    <source>
        <dbReference type="Proteomes" id="UP001230156"/>
    </source>
</evidence>
<dbReference type="InterPro" id="IPR036388">
    <property type="entry name" value="WH-like_DNA-bd_sf"/>
</dbReference>
<evidence type="ECO:0000256" key="2">
    <source>
        <dbReference type="ARBA" id="ARBA00023125"/>
    </source>
</evidence>
<dbReference type="EMBL" id="JAUYVI010000001">
    <property type="protein sequence ID" value="MDQ7246157.1"/>
    <property type="molecule type" value="Genomic_DNA"/>
</dbReference>
<reference evidence="6" key="1">
    <citation type="submission" date="2023-08" db="EMBL/GenBank/DDBJ databases">
        <title>Rhodospirillaceae gen. nov., a novel taxon isolated from the Yangtze River Yuezi River estuary sludge.</title>
        <authorList>
            <person name="Ruan L."/>
        </authorList>
    </citation>
    <scope>NUCLEOTIDE SEQUENCE [LARGE SCALE GENOMIC DNA]</scope>
    <source>
        <strain evidence="6">R-7</strain>
    </source>
</reference>
<protein>
    <submittedName>
        <fullName evidence="5">Helix-turn-helix transcriptional regulator</fullName>
    </submittedName>
</protein>
<evidence type="ECO:0000256" key="1">
    <source>
        <dbReference type="ARBA" id="ARBA00023015"/>
    </source>
</evidence>
<sequence length="233" mass="26773">MQLADDTTSTAMIREALQFSRNSLEASSSVFFWIEDRKRISGIELSGMPQELMTRYLEGMNVYDPLNIFELVNTDKRIAVLAQERCRRSSAENQIYGEFLGSYGLVDEVDFLFWHDGAPFAFLGILKRRNDPPFSAGMIDWEAMRSYLEFNLKMHSRMRRVRWISTLQHRYGLTQREIEVVELLNNGASNLTIAQILGIGVATVKTYIIKILNKLGVESRAAIVSFTMRLQML</sequence>
<gene>
    <name evidence="5" type="ORF">Q8A70_00705</name>
</gene>
<evidence type="ECO:0000313" key="5">
    <source>
        <dbReference type="EMBL" id="MDQ7246157.1"/>
    </source>
</evidence>
<dbReference type="PRINTS" id="PR00038">
    <property type="entry name" value="HTHLUXR"/>
</dbReference>
<organism evidence="5 6">
    <name type="scientific">Dongia sedimenti</name>
    <dbReference type="NCBI Taxonomy" id="3064282"/>
    <lineage>
        <taxon>Bacteria</taxon>
        <taxon>Pseudomonadati</taxon>
        <taxon>Pseudomonadota</taxon>
        <taxon>Alphaproteobacteria</taxon>
        <taxon>Rhodospirillales</taxon>
        <taxon>Dongiaceae</taxon>
        <taxon>Dongia</taxon>
    </lineage>
</organism>
<keyword evidence="1" id="KW-0805">Transcription regulation</keyword>
<evidence type="ECO:0000256" key="3">
    <source>
        <dbReference type="ARBA" id="ARBA00023163"/>
    </source>
</evidence>
<dbReference type="PROSITE" id="PS50043">
    <property type="entry name" value="HTH_LUXR_2"/>
    <property type="match status" value="1"/>
</dbReference>
<dbReference type="RefSeq" id="WP_379953529.1">
    <property type="nucleotide sequence ID" value="NZ_JAUYVI010000001.1"/>
</dbReference>
<dbReference type="CDD" id="cd06170">
    <property type="entry name" value="LuxR_C_like"/>
    <property type="match status" value="1"/>
</dbReference>
<keyword evidence="2" id="KW-0238">DNA-binding</keyword>
<dbReference type="Gene3D" id="1.10.10.10">
    <property type="entry name" value="Winged helix-like DNA-binding domain superfamily/Winged helix DNA-binding domain"/>
    <property type="match status" value="1"/>
</dbReference>
<evidence type="ECO:0000259" key="4">
    <source>
        <dbReference type="PROSITE" id="PS50043"/>
    </source>
</evidence>
<accession>A0ABU0YEM9</accession>
<proteinExistence type="predicted"/>
<dbReference type="Proteomes" id="UP001230156">
    <property type="component" value="Unassembled WGS sequence"/>
</dbReference>
<keyword evidence="3" id="KW-0804">Transcription</keyword>
<feature type="domain" description="HTH luxR-type" evidence="4">
    <location>
        <begin position="166"/>
        <end position="231"/>
    </location>
</feature>